<proteinExistence type="predicted"/>
<evidence type="ECO:0000313" key="1">
    <source>
        <dbReference type="EMBL" id="ONH21838.1"/>
    </source>
</evidence>
<evidence type="ECO:0000313" key="2">
    <source>
        <dbReference type="Proteomes" id="UP000188929"/>
    </source>
</evidence>
<organism evidence="1 2">
    <name type="scientific">Pseudofrankia asymbiotica</name>
    <dbReference type="NCBI Taxonomy" id="1834516"/>
    <lineage>
        <taxon>Bacteria</taxon>
        <taxon>Bacillati</taxon>
        <taxon>Actinomycetota</taxon>
        <taxon>Actinomycetes</taxon>
        <taxon>Frankiales</taxon>
        <taxon>Frankiaceae</taxon>
        <taxon>Pseudofrankia</taxon>
    </lineage>
</organism>
<comment type="caution">
    <text evidence="1">The sequence shown here is derived from an EMBL/GenBank/DDBJ whole genome shotgun (WGS) entry which is preliminary data.</text>
</comment>
<reference evidence="2" key="1">
    <citation type="submission" date="2016-10" db="EMBL/GenBank/DDBJ databases">
        <title>Frankia sp. NRRL B-16386 Genome sequencing.</title>
        <authorList>
            <person name="Ghodhbane-Gtari F."/>
            <person name="Swanson E."/>
            <person name="Gueddou A."/>
            <person name="Hezbri K."/>
            <person name="Ktari K."/>
            <person name="Nouioui I."/>
            <person name="Morris K."/>
            <person name="Simpson S."/>
            <person name="Abebe-Akele F."/>
            <person name="Thomas K."/>
            <person name="Gtari M."/>
            <person name="Tisa L.S."/>
        </authorList>
    </citation>
    <scope>NUCLEOTIDE SEQUENCE [LARGE SCALE GENOMIC DNA]</scope>
    <source>
        <strain evidence="2">NRRL B-16386</strain>
    </source>
</reference>
<sequence length="80" mass="8908">MTRYSDTTRLTYLSACTQDQSGMGAFCECTLEYLEARYSEDEFARLNKAIRSPEAQRVIRDASAACTQTGLTAAQGRRVT</sequence>
<dbReference type="STRING" id="1834516.BL253_37665"/>
<keyword evidence="2" id="KW-1185">Reference proteome</keyword>
<name>A0A1V2HZK6_9ACTN</name>
<protein>
    <submittedName>
        <fullName evidence="1">Uncharacterized protein</fullName>
    </submittedName>
</protein>
<dbReference type="EMBL" id="MOMC01000143">
    <property type="protein sequence ID" value="ONH21838.1"/>
    <property type="molecule type" value="Genomic_DNA"/>
</dbReference>
<gene>
    <name evidence="1" type="ORF">BL253_37665</name>
</gene>
<dbReference type="Proteomes" id="UP000188929">
    <property type="component" value="Unassembled WGS sequence"/>
</dbReference>
<dbReference type="AlphaFoldDB" id="A0A1V2HZK6"/>
<accession>A0A1V2HZK6</accession>